<dbReference type="Proteomes" id="UP000700732">
    <property type="component" value="Unassembled WGS sequence"/>
</dbReference>
<comment type="caution">
    <text evidence="1">The sequence shown here is derived from an EMBL/GenBank/DDBJ whole genome shotgun (WGS) entry which is preliminary data.</text>
</comment>
<name>A0ABR6W7T6_9BACT</name>
<protein>
    <submittedName>
        <fullName evidence="1">Uncharacterized protein</fullName>
    </submittedName>
</protein>
<gene>
    <name evidence="1" type="ORF">FH603_3144</name>
</gene>
<evidence type="ECO:0000313" key="2">
    <source>
        <dbReference type="Proteomes" id="UP000700732"/>
    </source>
</evidence>
<sequence>MVVELIVQKNHQLGSNIPYPVVISYVVAIRR</sequence>
<organism evidence="1 2">
    <name type="scientific">Spirosoma utsteinense</name>
    <dbReference type="NCBI Taxonomy" id="2585773"/>
    <lineage>
        <taxon>Bacteria</taxon>
        <taxon>Pseudomonadati</taxon>
        <taxon>Bacteroidota</taxon>
        <taxon>Cytophagia</taxon>
        <taxon>Cytophagales</taxon>
        <taxon>Cytophagaceae</taxon>
        <taxon>Spirosoma</taxon>
    </lineage>
</organism>
<accession>A0ABR6W7T6</accession>
<proteinExistence type="predicted"/>
<reference evidence="1 2" key="1">
    <citation type="submission" date="2019-06" db="EMBL/GenBank/DDBJ databases">
        <title>Spirosoma utsteinense sp. nov. isolated from Antarctic ice-free soils.</title>
        <authorList>
            <person name="Tahon G."/>
        </authorList>
    </citation>
    <scope>NUCLEOTIDE SEQUENCE [LARGE SCALE GENOMIC DNA]</scope>
    <source>
        <strain evidence="1 2">LMG 31447</strain>
    </source>
</reference>
<evidence type="ECO:0000313" key="1">
    <source>
        <dbReference type="EMBL" id="MBC3792630.1"/>
    </source>
</evidence>
<dbReference type="EMBL" id="VFIA01000018">
    <property type="protein sequence ID" value="MBC3792630.1"/>
    <property type="molecule type" value="Genomic_DNA"/>
</dbReference>
<keyword evidence="2" id="KW-1185">Reference proteome</keyword>